<gene>
    <name evidence="7" type="ORF">LF65_04371</name>
</gene>
<dbReference type="PANTHER" id="PTHR30146:SF95">
    <property type="entry name" value="RIBOSE OPERON REPRESSOR"/>
    <property type="match status" value="1"/>
</dbReference>
<protein>
    <submittedName>
        <fullName evidence="7">Response regulator</fullName>
    </submittedName>
</protein>
<dbReference type="InterPro" id="IPR028082">
    <property type="entry name" value="Peripla_BP_I"/>
</dbReference>
<dbReference type="SMART" id="SM00354">
    <property type="entry name" value="HTH_LACI"/>
    <property type="match status" value="1"/>
</dbReference>
<dbReference type="PROSITE" id="PS50932">
    <property type="entry name" value="HTH_LACI_2"/>
    <property type="match status" value="1"/>
</dbReference>
<dbReference type="GO" id="GO:0003700">
    <property type="term" value="F:DNA-binding transcription factor activity"/>
    <property type="evidence" value="ECO:0007669"/>
    <property type="project" value="TreeGrafter"/>
</dbReference>
<dbReference type="InterPro" id="IPR001761">
    <property type="entry name" value="Peripla_BP/Lac1_sug-bd_dom"/>
</dbReference>
<keyword evidence="5" id="KW-1133">Transmembrane helix</keyword>
<keyword evidence="3" id="KW-0238">DNA-binding</keyword>
<keyword evidence="4" id="KW-0804">Transcription</keyword>
<dbReference type="Pfam" id="PF00532">
    <property type="entry name" value="Peripla_BP_1"/>
    <property type="match status" value="1"/>
</dbReference>
<sequence length="328" mass="36666">MPATMKDVAKEAGVALGTVSKVINNIPVSEEYKIKVEEAIKKLGYEVDIYARGMKKQKTDTIALIIPNLFVPFFAHFAYYLEYELSKHNYKLLLCNSDGNAEKEVRYINMAKQNKVDGIVGITYSDIDKDISNNCKFVSIDRHFSNPDIPYVASDNYKGGTIAAQKLIDIGCKSVAFIRTGSNVYGETYKRKIGFIDACKENSINYKVLDLVEPFNNLEKACSEFLEENICDGKLLIDGIFFSTDLLALRVKKIIESYGFSIPNDVSIIGYDGIKIVPDLDYIVSSVHQPVDLMAKKCVEIIISLINKQTVPKVNYLPVDFVDGGTTK</sequence>
<proteinExistence type="predicted"/>
<evidence type="ECO:0000259" key="6">
    <source>
        <dbReference type="PROSITE" id="PS50932"/>
    </source>
</evidence>
<name>A0A0B5QIX9_CLOBE</name>
<dbReference type="OrthoDB" id="369222at2"/>
<dbReference type="EMBL" id="CP010086">
    <property type="protein sequence ID" value="AJH00911.1"/>
    <property type="molecule type" value="Genomic_DNA"/>
</dbReference>
<evidence type="ECO:0000256" key="3">
    <source>
        <dbReference type="ARBA" id="ARBA00023125"/>
    </source>
</evidence>
<evidence type="ECO:0000256" key="4">
    <source>
        <dbReference type="ARBA" id="ARBA00023163"/>
    </source>
</evidence>
<dbReference type="PANTHER" id="PTHR30146">
    <property type="entry name" value="LACI-RELATED TRANSCRIPTIONAL REPRESSOR"/>
    <property type="match status" value="1"/>
</dbReference>
<accession>A0A0B5QIX9</accession>
<evidence type="ECO:0000313" key="8">
    <source>
        <dbReference type="Proteomes" id="UP000031866"/>
    </source>
</evidence>
<dbReference type="RefSeq" id="WP_041898918.1">
    <property type="nucleotide sequence ID" value="NZ_CP010086.2"/>
</dbReference>
<evidence type="ECO:0000256" key="1">
    <source>
        <dbReference type="ARBA" id="ARBA00022491"/>
    </source>
</evidence>
<keyword evidence="5" id="KW-0472">Membrane</keyword>
<dbReference type="InterPro" id="IPR000843">
    <property type="entry name" value="HTH_LacI"/>
</dbReference>
<dbReference type="CDD" id="cd06291">
    <property type="entry name" value="PBP1_Qymf-like"/>
    <property type="match status" value="1"/>
</dbReference>
<dbReference type="Gene3D" id="1.10.260.40">
    <property type="entry name" value="lambda repressor-like DNA-binding domains"/>
    <property type="match status" value="1"/>
</dbReference>
<keyword evidence="1" id="KW-0678">Repressor</keyword>
<dbReference type="Pfam" id="PF00356">
    <property type="entry name" value="LacI"/>
    <property type="match status" value="1"/>
</dbReference>
<evidence type="ECO:0000256" key="5">
    <source>
        <dbReference type="SAM" id="Phobius"/>
    </source>
</evidence>
<reference evidence="8" key="1">
    <citation type="submission" date="2014-12" db="EMBL/GenBank/DDBJ databases">
        <title>Genome sequence of Clostridium beijerinckii strain 59B.</title>
        <authorList>
            <person name="Little G.T."/>
            <person name="Minton N.P."/>
        </authorList>
    </citation>
    <scope>NUCLEOTIDE SEQUENCE [LARGE SCALE GENOMIC DNA]</scope>
    <source>
        <strain evidence="8">59B</strain>
    </source>
</reference>
<dbReference type="CDD" id="cd01392">
    <property type="entry name" value="HTH_LacI"/>
    <property type="match status" value="1"/>
</dbReference>
<keyword evidence="2" id="KW-0805">Transcription regulation</keyword>
<feature type="domain" description="HTH lacI-type" evidence="6">
    <location>
        <begin position="3"/>
        <end position="56"/>
    </location>
</feature>
<organism evidence="7 8">
    <name type="scientific">Clostridium beijerinckii</name>
    <name type="common">Clostridium MP</name>
    <dbReference type="NCBI Taxonomy" id="1520"/>
    <lineage>
        <taxon>Bacteria</taxon>
        <taxon>Bacillati</taxon>
        <taxon>Bacillota</taxon>
        <taxon>Clostridia</taxon>
        <taxon>Eubacteriales</taxon>
        <taxon>Clostridiaceae</taxon>
        <taxon>Clostridium</taxon>
    </lineage>
</organism>
<dbReference type="GO" id="GO:0000976">
    <property type="term" value="F:transcription cis-regulatory region binding"/>
    <property type="evidence" value="ECO:0007669"/>
    <property type="project" value="TreeGrafter"/>
</dbReference>
<evidence type="ECO:0000256" key="2">
    <source>
        <dbReference type="ARBA" id="ARBA00023015"/>
    </source>
</evidence>
<keyword evidence="5" id="KW-0812">Transmembrane</keyword>
<dbReference type="PRINTS" id="PR00036">
    <property type="entry name" value="HTHLACI"/>
</dbReference>
<dbReference type="STRING" id="1520.LF65_04371"/>
<evidence type="ECO:0000313" key="7">
    <source>
        <dbReference type="EMBL" id="AJH00911.1"/>
    </source>
</evidence>
<dbReference type="SUPFAM" id="SSF47413">
    <property type="entry name" value="lambda repressor-like DNA-binding domains"/>
    <property type="match status" value="1"/>
</dbReference>
<dbReference type="AlphaFoldDB" id="A0A0B5QIX9"/>
<dbReference type="Gene3D" id="3.40.50.2300">
    <property type="match status" value="2"/>
</dbReference>
<dbReference type="SUPFAM" id="SSF53822">
    <property type="entry name" value="Periplasmic binding protein-like I"/>
    <property type="match status" value="1"/>
</dbReference>
<dbReference type="InterPro" id="IPR010982">
    <property type="entry name" value="Lambda_DNA-bd_dom_sf"/>
</dbReference>
<feature type="transmembrane region" description="Helical" evidence="5">
    <location>
        <begin position="62"/>
        <end position="81"/>
    </location>
</feature>
<dbReference type="Proteomes" id="UP000031866">
    <property type="component" value="Chromosome"/>
</dbReference>
<dbReference type="KEGG" id="cbei:LF65_04371"/>